<keyword evidence="3" id="KW-1185">Reference proteome</keyword>
<accession>A0A1C4VT21</accession>
<keyword evidence="2" id="KW-0808">Transferase</keyword>
<organism evidence="2 3">
    <name type="scientific">Micromonospora echinospora</name>
    <name type="common">Micromonospora purpurea</name>
    <dbReference type="NCBI Taxonomy" id="1877"/>
    <lineage>
        <taxon>Bacteria</taxon>
        <taxon>Bacillati</taxon>
        <taxon>Actinomycetota</taxon>
        <taxon>Actinomycetes</taxon>
        <taxon>Micromonosporales</taxon>
        <taxon>Micromonosporaceae</taxon>
        <taxon>Micromonospora</taxon>
    </lineage>
</organism>
<dbReference type="InterPro" id="IPR051908">
    <property type="entry name" value="Ribosomal_N-acetyltransferase"/>
</dbReference>
<reference evidence="3" key="1">
    <citation type="submission" date="2016-06" db="EMBL/GenBank/DDBJ databases">
        <authorList>
            <person name="Varghese N."/>
            <person name="Submissions Spin"/>
        </authorList>
    </citation>
    <scope>NUCLEOTIDE SEQUENCE [LARGE SCALE GENOMIC DNA]</scope>
    <source>
        <strain evidence="3">DSM 43816</strain>
    </source>
</reference>
<dbReference type="PANTHER" id="PTHR43441:SF11">
    <property type="entry name" value="RIBOSOMAL-PROTEIN-SERINE ACETYLTRANSFERASE"/>
    <property type="match status" value="1"/>
</dbReference>
<dbReference type="OrthoDB" id="3466127at2"/>
<dbReference type="Pfam" id="PF13302">
    <property type="entry name" value="Acetyltransf_3"/>
    <property type="match status" value="1"/>
</dbReference>
<dbReference type="InParanoid" id="A0A1C4VT21"/>
<dbReference type="PANTHER" id="PTHR43441">
    <property type="entry name" value="RIBOSOMAL-PROTEIN-SERINE ACETYLTRANSFERASE"/>
    <property type="match status" value="1"/>
</dbReference>
<dbReference type="PROSITE" id="PS51186">
    <property type="entry name" value="GNAT"/>
    <property type="match status" value="1"/>
</dbReference>
<proteinExistence type="predicted"/>
<protein>
    <submittedName>
        <fullName evidence="2">Protein N-acetyltransferase, RimJ/RimL family</fullName>
    </submittedName>
</protein>
<evidence type="ECO:0000313" key="2">
    <source>
        <dbReference type="EMBL" id="SCE87174.1"/>
    </source>
</evidence>
<name>A0A1C4VT21_MICEC</name>
<dbReference type="Gene3D" id="3.40.630.30">
    <property type="match status" value="1"/>
</dbReference>
<dbReference type="EMBL" id="LT607413">
    <property type="protein sequence ID" value="SCE87174.1"/>
    <property type="molecule type" value="Genomic_DNA"/>
</dbReference>
<evidence type="ECO:0000259" key="1">
    <source>
        <dbReference type="PROSITE" id="PS51186"/>
    </source>
</evidence>
<dbReference type="RefSeq" id="WP_088981021.1">
    <property type="nucleotide sequence ID" value="NZ_LT607413.1"/>
</dbReference>
<dbReference type="InterPro" id="IPR000182">
    <property type="entry name" value="GNAT_dom"/>
</dbReference>
<dbReference type="GO" id="GO:0005737">
    <property type="term" value="C:cytoplasm"/>
    <property type="evidence" value="ECO:0007669"/>
    <property type="project" value="TreeGrafter"/>
</dbReference>
<dbReference type="InterPro" id="IPR016181">
    <property type="entry name" value="Acyl_CoA_acyltransferase"/>
</dbReference>
<dbReference type="SUPFAM" id="SSF55729">
    <property type="entry name" value="Acyl-CoA N-acyltransferases (Nat)"/>
    <property type="match status" value="1"/>
</dbReference>
<dbReference type="GO" id="GO:1990189">
    <property type="term" value="F:protein N-terminal-serine acetyltransferase activity"/>
    <property type="evidence" value="ECO:0007669"/>
    <property type="project" value="TreeGrafter"/>
</dbReference>
<dbReference type="GO" id="GO:0008999">
    <property type="term" value="F:protein-N-terminal-alanine acetyltransferase activity"/>
    <property type="evidence" value="ECO:0007669"/>
    <property type="project" value="TreeGrafter"/>
</dbReference>
<dbReference type="AlphaFoldDB" id="A0A1C4VT21"/>
<sequence>MLIDHWPLLGLRVRTARLELRLPTEDELAELAEVAAHGVHEPGKRRFLVSWAEGTPAERARSVVQNQWRRRGEWTPQSWSLDLAVFVEGRPVGVQDVWARDFAVRREVATGSWLGLAYHGRGIGTEMRAAVLHLAFAGLGAAHATSGSFVDNAAPLAVSRKLGYQPDGISRDLCDGEVLVSQYLRLTRENWERTDRPEVSLTGLEPCLELFGAR</sequence>
<feature type="domain" description="N-acetyltransferase" evidence="1">
    <location>
        <begin position="18"/>
        <end position="185"/>
    </location>
</feature>
<evidence type="ECO:0000313" key="3">
    <source>
        <dbReference type="Proteomes" id="UP000198253"/>
    </source>
</evidence>
<dbReference type="Proteomes" id="UP000198253">
    <property type="component" value="Chromosome I"/>
</dbReference>
<gene>
    <name evidence="2" type="ORF">GA0070618_1540</name>
</gene>